<dbReference type="EMBL" id="GBXM01074647">
    <property type="protein sequence ID" value="JAH33930.1"/>
    <property type="molecule type" value="Transcribed_RNA"/>
</dbReference>
<protein>
    <submittedName>
        <fullName evidence="1">Uncharacterized protein</fullName>
    </submittedName>
</protein>
<proteinExistence type="predicted"/>
<evidence type="ECO:0000313" key="1">
    <source>
        <dbReference type="EMBL" id="JAH33930.1"/>
    </source>
</evidence>
<organism evidence="1">
    <name type="scientific">Anguilla anguilla</name>
    <name type="common">European freshwater eel</name>
    <name type="synonym">Muraena anguilla</name>
    <dbReference type="NCBI Taxonomy" id="7936"/>
    <lineage>
        <taxon>Eukaryota</taxon>
        <taxon>Metazoa</taxon>
        <taxon>Chordata</taxon>
        <taxon>Craniata</taxon>
        <taxon>Vertebrata</taxon>
        <taxon>Euteleostomi</taxon>
        <taxon>Actinopterygii</taxon>
        <taxon>Neopterygii</taxon>
        <taxon>Teleostei</taxon>
        <taxon>Anguilliformes</taxon>
        <taxon>Anguillidae</taxon>
        <taxon>Anguilla</taxon>
    </lineage>
</organism>
<name>A0A0E9RZX2_ANGAN</name>
<sequence>MDSHAEYFLALGHKLLNVPVPAIINCCLLSVCTI</sequence>
<dbReference type="AlphaFoldDB" id="A0A0E9RZX2"/>
<reference evidence="1" key="1">
    <citation type="submission" date="2014-11" db="EMBL/GenBank/DDBJ databases">
        <authorList>
            <person name="Amaro Gonzalez C."/>
        </authorList>
    </citation>
    <scope>NUCLEOTIDE SEQUENCE</scope>
</reference>
<accession>A0A0E9RZX2</accession>
<reference evidence="1" key="2">
    <citation type="journal article" date="2015" name="Fish Shellfish Immunol.">
        <title>Early steps in the European eel (Anguilla anguilla)-Vibrio vulnificus interaction in the gills: Role of the RtxA13 toxin.</title>
        <authorList>
            <person name="Callol A."/>
            <person name="Pajuelo D."/>
            <person name="Ebbesson L."/>
            <person name="Teles M."/>
            <person name="MacKenzie S."/>
            <person name="Amaro C."/>
        </authorList>
    </citation>
    <scope>NUCLEOTIDE SEQUENCE</scope>
</reference>